<dbReference type="GO" id="GO:0005737">
    <property type="term" value="C:cytoplasm"/>
    <property type="evidence" value="ECO:0007669"/>
    <property type="project" value="UniProtKB-SubCell"/>
</dbReference>
<evidence type="ECO:0008006" key="6">
    <source>
        <dbReference type="Google" id="ProtNLM"/>
    </source>
</evidence>
<dbReference type="InterPro" id="IPR042072">
    <property type="entry name" value="DsrC-like_C"/>
</dbReference>
<evidence type="ECO:0000256" key="2">
    <source>
        <dbReference type="ARBA" id="ARBA00005718"/>
    </source>
</evidence>
<dbReference type="GO" id="GO:0002143">
    <property type="term" value="P:tRNA wobble position uridine thiolation"/>
    <property type="evidence" value="ECO:0007669"/>
    <property type="project" value="TreeGrafter"/>
</dbReference>
<evidence type="ECO:0000256" key="1">
    <source>
        <dbReference type="ARBA" id="ARBA00004496"/>
    </source>
</evidence>
<proteinExistence type="inferred from homology"/>
<accession>A0A3B0Y9T1</accession>
<dbReference type="Gene3D" id="3.30.1420.10">
    <property type="match status" value="1"/>
</dbReference>
<sequence length="112" mass="12553">MALEVDGKTVETTENGYLVNAEDWTEAVGQAIADADKLEMTEKHWDVVNYLRDEHYNNGGAEPNERTILKTMAKKWGDKPTSKIMYTMFPGMPSKQGRKIAGLPQSTRKGGY</sequence>
<dbReference type="Pfam" id="PF04358">
    <property type="entry name" value="DsrC"/>
    <property type="match status" value="1"/>
</dbReference>
<dbReference type="PIRSF" id="PIRSF006223">
    <property type="entry name" value="DsrC_TusE"/>
    <property type="match status" value="1"/>
</dbReference>
<gene>
    <name evidence="5" type="ORF">MNBD_GAMMA14-552</name>
</gene>
<dbReference type="PANTHER" id="PTHR37010:SF1">
    <property type="entry name" value="SULFURTRANSFERASE TUSE"/>
    <property type="match status" value="1"/>
</dbReference>
<dbReference type="InterPro" id="IPR025526">
    <property type="entry name" value="DsrC-like_dom_sf"/>
</dbReference>
<dbReference type="PANTHER" id="PTHR37010">
    <property type="entry name" value="SULFURTRANSFERASE TUSE"/>
    <property type="match status" value="1"/>
</dbReference>
<dbReference type="SUPFAM" id="SSF69721">
    <property type="entry name" value="DsrC, the gamma subunit of dissimilatory sulfite reductase"/>
    <property type="match status" value="1"/>
</dbReference>
<evidence type="ECO:0000256" key="3">
    <source>
        <dbReference type="ARBA" id="ARBA00022490"/>
    </source>
</evidence>
<dbReference type="InterPro" id="IPR043163">
    <property type="entry name" value="DsrC-like_N"/>
</dbReference>
<dbReference type="GO" id="GO:0097163">
    <property type="term" value="F:sulfur carrier activity"/>
    <property type="evidence" value="ECO:0007669"/>
    <property type="project" value="TreeGrafter"/>
</dbReference>
<comment type="similarity">
    <text evidence="2">Belongs to the DsrC/TusE family.</text>
</comment>
<reference evidence="5" key="1">
    <citation type="submission" date="2018-06" db="EMBL/GenBank/DDBJ databases">
        <authorList>
            <person name="Zhirakovskaya E."/>
        </authorList>
    </citation>
    <scope>NUCLEOTIDE SEQUENCE</scope>
</reference>
<organism evidence="5">
    <name type="scientific">hydrothermal vent metagenome</name>
    <dbReference type="NCBI Taxonomy" id="652676"/>
    <lineage>
        <taxon>unclassified sequences</taxon>
        <taxon>metagenomes</taxon>
        <taxon>ecological metagenomes</taxon>
    </lineage>
</organism>
<dbReference type="NCBIfam" id="TIGR03342">
    <property type="entry name" value="dsrC_tusE_dsvC"/>
    <property type="match status" value="1"/>
</dbReference>
<comment type="subcellular location">
    <subcellularLocation>
        <location evidence="1">Cytoplasm</location>
    </subcellularLocation>
</comment>
<dbReference type="AlphaFoldDB" id="A0A3B0Y9T1"/>
<dbReference type="InterPro" id="IPR007453">
    <property type="entry name" value="DsrC/TusE"/>
</dbReference>
<protein>
    <recommendedName>
        <fullName evidence="6">Sulfurtransferase</fullName>
    </recommendedName>
</protein>
<feature type="region of interest" description="Disordered" evidence="4">
    <location>
        <begin position="91"/>
        <end position="112"/>
    </location>
</feature>
<name>A0A3B0Y9T1_9ZZZZ</name>
<dbReference type="Gene3D" id="1.10.10.370">
    <property type="entry name" value="DsrC-like protein, C-terminal domain"/>
    <property type="match status" value="1"/>
</dbReference>
<evidence type="ECO:0000313" key="5">
    <source>
        <dbReference type="EMBL" id="VAW73560.1"/>
    </source>
</evidence>
<evidence type="ECO:0000256" key="4">
    <source>
        <dbReference type="SAM" id="MobiDB-lite"/>
    </source>
</evidence>
<keyword evidence="3" id="KW-0963">Cytoplasm</keyword>
<dbReference type="EMBL" id="UOFM01000070">
    <property type="protein sequence ID" value="VAW73560.1"/>
    <property type="molecule type" value="Genomic_DNA"/>
</dbReference>